<reference evidence="4 5" key="1">
    <citation type="submission" date="2016-07" db="EMBL/GenBank/DDBJ databases">
        <title>Multiple horizontal gene transfer events from other fungi enriched the ability of initially mycotrophic Trichoderma (Ascomycota) to feed on dead plant biomass.</title>
        <authorList>
            <consortium name="DOE Joint Genome Institute"/>
            <person name="Aerts A."/>
            <person name="Atanasova L."/>
            <person name="Chenthamara K."/>
            <person name="Zhang J."/>
            <person name="Grujic M."/>
            <person name="Henrissat B."/>
            <person name="Kuo A."/>
            <person name="Salamov A."/>
            <person name="Lipzen A."/>
            <person name="Labutti K."/>
            <person name="Barry K."/>
            <person name="Miao Y."/>
            <person name="Rahimi M.J."/>
            <person name="Shen Q."/>
            <person name="Grigoriev I.V."/>
            <person name="Kubicek C.P."/>
            <person name="Druzhinina I.S."/>
        </authorList>
    </citation>
    <scope>NUCLEOTIDE SEQUENCE [LARGE SCALE GENOMIC DNA]</scope>
    <source>
        <strain evidence="4 5">CBS 226.95</strain>
    </source>
</reference>
<feature type="coiled-coil region" evidence="1">
    <location>
        <begin position="133"/>
        <end position="167"/>
    </location>
</feature>
<evidence type="ECO:0000256" key="2">
    <source>
        <dbReference type="SAM" id="MobiDB-lite"/>
    </source>
</evidence>
<dbReference type="GO" id="GO:0005634">
    <property type="term" value="C:nucleus"/>
    <property type="evidence" value="ECO:0007669"/>
    <property type="project" value="TreeGrafter"/>
</dbReference>
<dbReference type="GO" id="GO:0005737">
    <property type="term" value="C:cytoplasm"/>
    <property type="evidence" value="ECO:0007669"/>
    <property type="project" value="TreeGrafter"/>
</dbReference>
<dbReference type="Gene3D" id="1.10.287.110">
    <property type="entry name" value="DnaJ domain"/>
    <property type="match status" value="1"/>
</dbReference>
<keyword evidence="5" id="KW-1185">Reference proteome</keyword>
<dbReference type="Proteomes" id="UP000241690">
    <property type="component" value="Unassembled WGS sequence"/>
</dbReference>
<keyword evidence="1" id="KW-0175">Coiled coil</keyword>
<dbReference type="SMART" id="SM00271">
    <property type="entry name" value="DnaJ"/>
    <property type="match status" value="1"/>
</dbReference>
<evidence type="ECO:0000259" key="3">
    <source>
        <dbReference type="PROSITE" id="PS50076"/>
    </source>
</evidence>
<dbReference type="AlphaFoldDB" id="A0A2T3ZSL9"/>
<dbReference type="InterPro" id="IPR036869">
    <property type="entry name" value="J_dom_sf"/>
</dbReference>
<accession>A0A2T3ZSL9</accession>
<feature type="region of interest" description="Disordered" evidence="2">
    <location>
        <begin position="168"/>
        <end position="199"/>
    </location>
</feature>
<dbReference type="STRING" id="983964.A0A2T3ZSL9"/>
<dbReference type="InterPro" id="IPR001623">
    <property type="entry name" value="DnaJ_domain"/>
</dbReference>
<sequence length="225" mass="26060">MNVHEARPNYYDILKVPVWAETDEIRTSYKRLALAHHPDKDPNNPNATAFFQSIQAAHSTLTDPAQRSAYDREVYMDLDFAIHRFRERKKEIKGHLRINIQNEVARHRVIEYEKRMESPSSPSARRIKHEAASKKFKDVIDMQENQLASLKAEINKMKITMNAMLARGYKPRDTESKGRSGSLNNESRSVKPMREEARDAEKGYFAENERAIQIDQSAICCGNQR</sequence>
<gene>
    <name evidence="4" type="ORF">M431DRAFT_536042</name>
</gene>
<dbReference type="GO" id="GO:0051087">
    <property type="term" value="F:protein-folding chaperone binding"/>
    <property type="evidence" value="ECO:0007669"/>
    <property type="project" value="TreeGrafter"/>
</dbReference>
<dbReference type="PRINTS" id="PR00625">
    <property type="entry name" value="JDOMAIN"/>
</dbReference>
<dbReference type="GO" id="GO:0051082">
    <property type="term" value="F:unfolded protein binding"/>
    <property type="evidence" value="ECO:0007669"/>
    <property type="project" value="TreeGrafter"/>
</dbReference>
<dbReference type="Pfam" id="PF00226">
    <property type="entry name" value="DnaJ"/>
    <property type="match status" value="1"/>
</dbReference>
<feature type="domain" description="J" evidence="3">
    <location>
        <begin position="9"/>
        <end position="74"/>
    </location>
</feature>
<feature type="compositionally biased region" description="Basic and acidic residues" evidence="2">
    <location>
        <begin position="188"/>
        <end position="199"/>
    </location>
</feature>
<dbReference type="SUPFAM" id="SSF46565">
    <property type="entry name" value="Chaperone J-domain"/>
    <property type="match status" value="1"/>
</dbReference>
<evidence type="ECO:0000313" key="4">
    <source>
        <dbReference type="EMBL" id="PTB47813.1"/>
    </source>
</evidence>
<dbReference type="PROSITE" id="PS00636">
    <property type="entry name" value="DNAJ_1"/>
    <property type="match status" value="1"/>
</dbReference>
<dbReference type="GeneID" id="36629548"/>
<name>A0A2T3ZSL9_TRIHA</name>
<dbReference type="InterPro" id="IPR018253">
    <property type="entry name" value="DnaJ_domain_CS"/>
</dbReference>
<dbReference type="PROSITE" id="PS50076">
    <property type="entry name" value="DNAJ_2"/>
    <property type="match status" value="1"/>
</dbReference>
<organism evidence="4 5">
    <name type="scientific">Trichoderma harzianum CBS 226.95</name>
    <dbReference type="NCBI Taxonomy" id="983964"/>
    <lineage>
        <taxon>Eukaryota</taxon>
        <taxon>Fungi</taxon>
        <taxon>Dikarya</taxon>
        <taxon>Ascomycota</taxon>
        <taxon>Pezizomycotina</taxon>
        <taxon>Sordariomycetes</taxon>
        <taxon>Hypocreomycetidae</taxon>
        <taxon>Hypocreales</taxon>
        <taxon>Hypocreaceae</taxon>
        <taxon>Trichoderma</taxon>
    </lineage>
</organism>
<dbReference type="GO" id="GO:0044183">
    <property type="term" value="F:protein folding chaperone"/>
    <property type="evidence" value="ECO:0007669"/>
    <property type="project" value="TreeGrafter"/>
</dbReference>
<dbReference type="CDD" id="cd06257">
    <property type="entry name" value="DnaJ"/>
    <property type="match status" value="1"/>
</dbReference>
<proteinExistence type="predicted"/>
<evidence type="ECO:0000313" key="5">
    <source>
        <dbReference type="Proteomes" id="UP000241690"/>
    </source>
</evidence>
<dbReference type="RefSeq" id="XP_024767490.1">
    <property type="nucleotide sequence ID" value="XM_024920979.1"/>
</dbReference>
<evidence type="ECO:0000256" key="1">
    <source>
        <dbReference type="SAM" id="Coils"/>
    </source>
</evidence>
<dbReference type="PANTHER" id="PTHR43948">
    <property type="entry name" value="DNAJ HOMOLOG SUBFAMILY B"/>
    <property type="match status" value="1"/>
</dbReference>
<protein>
    <recommendedName>
        <fullName evidence="3">J domain-containing protein</fullName>
    </recommendedName>
</protein>
<dbReference type="PANTHER" id="PTHR43948:SF10">
    <property type="entry name" value="MRJ, ISOFORM E"/>
    <property type="match status" value="1"/>
</dbReference>
<dbReference type="EMBL" id="KZ679707">
    <property type="protein sequence ID" value="PTB47813.1"/>
    <property type="molecule type" value="Genomic_DNA"/>
</dbReference>